<name>A0A7J7PC42_9MAGN</name>
<comment type="caution">
    <text evidence="2">The sequence shown here is derived from an EMBL/GenBank/DDBJ whole genome shotgun (WGS) entry which is preliminary data.</text>
</comment>
<dbReference type="OrthoDB" id="417506at2759"/>
<dbReference type="GO" id="GO:0071567">
    <property type="term" value="F:deUFMylase activity"/>
    <property type="evidence" value="ECO:0007669"/>
    <property type="project" value="TreeGrafter"/>
</dbReference>
<dbReference type="Proteomes" id="UP000541444">
    <property type="component" value="Unassembled WGS sequence"/>
</dbReference>
<proteinExistence type="predicted"/>
<dbReference type="PANTHER" id="PTHR48153:SF2">
    <property type="entry name" value="UFM1-SPECIFIC PROTEASE 2"/>
    <property type="match status" value="1"/>
</dbReference>
<protein>
    <submittedName>
        <fullName evidence="2">Uncharacterized protein</fullName>
    </submittedName>
</protein>
<keyword evidence="3" id="KW-1185">Reference proteome</keyword>
<organism evidence="2 3">
    <name type="scientific">Kingdonia uniflora</name>
    <dbReference type="NCBI Taxonomy" id="39325"/>
    <lineage>
        <taxon>Eukaryota</taxon>
        <taxon>Viridiplantae</taxon>
        <taxon>Streptophyta</taxon>
        <taxon>Embryophyta</taxon>
        <taxon>Tracheophyta</taxon>
        <taxon>Spermatophyta</taxon>
        <taxon>Magnoliopsida</taxon>
        <taxon>Ranunculales</taxon>
        <taxon>Circaeasteraceae</taxon>
        <taxon>Kingdonia</taxon>
    </lineage>
</organism>
<accession>A0A7J7PC42</accession>
<dbReference type="EMBL" id="JACGCM010000012">
    <property type="protein sequence ID" value="KAF6176989.1"/>
    <property type="molecule type" value="Genomic_DNA"/>
</dbReference>
<sequence length="497" mass="54838">MVNETNNSPSIRVRVLSRNLNLTNTKQQGLQWLIGSPFFPQFTIISTIRCIQTQTPIDFAKEASDLRPLILRGFDVIGALLIGERQNARSAIDAARRMREALLSGGGDHRGICGIVGAVGDVVTGKIEFFVAKAKNFEEIESVRDVVYEDFPEKWMWERGCLVKCELGLKVPIYVPVNKPNDSEAIFSAAVDAAVSKFRDPKIVYMIEGAQEASGAVPQPVIVRGVELDFNMELSDVAVLKENSDERNAKNLCCSYFCSRSKPVLSLSTKESADVVQVSILLNQSGISSKSSAPIAEYFPAPETVKLIVVSFKMEVLCYVAKDLSVAYAITKLIVPGIADQLKAMKKVIMPNLLGQHPQKRSDSEGEKTHLYNSFVGLNMEVKNIDKFADSREVEGYVDSQGRWRMSPNPNNETALGDGFKALSEEREGSNIPPVTDGQRREATVVTEVRVGEERSRELNQGVEGRDAGMPMSRYGTGMSMFRQGQAPRAWETTPMA</sequence>
<dbReference type="PANTHER" id="PTHR48153">
    <property type="entry name" value="UFM1-SPECIFIC PROTEASE 2"/>
    <property type="match status" value="1"/>
</dbReference>
<reference evidence="2 3" key="1">
    <citation type="journal article" date="2020" name="IScience">
        <title>Genome Sequencing of the Endangered Kingdonia uniflora (Circaeasteraceae, Ranunculales) Reveals Potential Mechanisms of Evolutionary Specialization.</title>
        <authorList>
            <person name="Sun Y."/>
            <person name="Deng T."/>
            <person name="Zhang A."/>
            <person name="Moore M.J."/>
            <person name="Landis J.B."/>
            <person name="Lin N."/>
            <person name="Zhang H."/>
            <person name="Zhang X."/>
            <person name="Huang J."/>
            <person name="Zhang X."/>
            <person name="Sun H."/>
            <person name="Wang H."/>
        </authorList>
    </citation>
    <scope>NUCLEOTIDE SEQUENCE [LARGE SCALE GENOMIC DNA]</scope>
    <source>
        <strain evidence="2">TB1705</strain>
        <tissue evidence="2">Leaf</tissue>
    </source>
</reference>
<evidence type="ECO:0000313" key="3">
    <source>
        <dbReference type="Proteomes" id="UP000541444"/>
    </source>
</evidence>
<dbReference type="AlphaFoldDB" id="A0A7J7PC42"/>
<evidence type="ECO:0000256" key="1">
    <source>
        <dbReference type="SAM" id="MobiDB-lite"/>
    </source>
</evidence>
<gene>
    <name evidence="2" type="ORF">GIB67_027789</name>
</gene>
<feature type="region of interest" description="Disordered" evidence="1">
    <location>
        <begin position="451"/>
        <end position="471"/>
    </location>
</feature>
<evidence type="ECO:0000313" key="2">
    <source>
        <dbReference type="EMBL" id="KAF6176989.1"/>
    </source>
</evidence>